<evidence type="ECO:0000256" key="3">
    <source>
        <dbReference type="ARBA" id="ARBA00004964"/>
    </source>
</evidence>
<evidence type="ECO:0000256" key="10">
    <source>
        <dbReference type="HAMAP-Rule" id="MF_00685"/>
    </source>
</evidence>
<dbReference type="Gene3D" id="3.20.20.80">
    <property type="entry name" value="Glycosidases"/>
    <property type="match status" value="1"/>
</dbReference>
<dbReference type="SUPFAM" id="SSF51011">
    <property type="entry name" value="Glycosyl hydrolase domain"/>
    <property type="match status" value="1"/>
</dbReference>
<dbReference type="CDD" id="cd11322">
    <property type="entry name" value="AmyAc_Glg_BE"/>
    <property type="match status" value="1"/>
</dbReference>
<dbReference type="InterPro" id="IPR044143">
    <property type="entry name" value="GlgB_N_E_set_prok"/>
</dbReference>
<evidence type="ECO:0000313" key="13">
    <source>
        <dbReference type="Proteomes" id="UP001595807"/>
    </source>
</evidence>
<feature type="active site" description="Proton donor" evidence="10">
    <location>
        <position position="355"/>
    </location>
</feature>
<evidence type="ECO:0000256" key="6">
    <source>
        <dbReference type="ARBA" id="ARBA00022676"/>
    </source>
</evidence>
<dbReference type="InterPro" id="IPR013783">
    <property type="entry name" value="Ig-like_fold"/>
</dbReference>
<dbReference type="InterPro" id="IPR017853">
    <property type="entry name" value="GH"/>
</dbReference>
<evidence type="ECO:0000256" key="1">
    <source>
        <dbReference type="ARBA" id="ARBA00000826"/>
    </source>
</evidence>
<dbReference type="SUPFAM" id="SSF51445">
    <property type="entry name" value="(Trans)glycosidases"/>
    <property type="match status" value="1"/>
</dbReference>
<evidence type="ECO:0000256" key="8">
    <source>
        <dbReference type="ARBA" id="ARBA00023056"/>
    </source>
</evidence>
<dbReference type="EMBL" id="JBHRZV010000002">
    <property type="protein sequence ID" value="MFC3927075.1"/>
    <property type="molecule type" value="Genomic_DNA"/>
</dbReference>
<dbReference type="HAMAP" id="MF_00685">
    <property type="entry name" value="GlgB"/>
    <property type="match status" value="1"/>
</dbReference>
<proteinExistence type="inferred from homology"/>
<organism evidence="12 13">
    <name type="scientific">Streptococcus caprae</name>
    <dbReference type="NCBI Taxonomy" id="1640501"/>
    <lineage>
        <taxon>Bacteria</taxon>
        <taxon>Bacillati</taxon>
        <taxon>Bacillota</taxon>
        <taxon>Bacilli</taxon>
        <taxon>Lactobacillales</taxon>
        <taxon>Streptococcaceae</taxon>
        <taxon>Streptococcus</taxon>
    </lineage>
</organism>
<dbReference type="NCBIfam" id="NF008967">
    <property type="entry name" value="PRK12313.1"/>
    <property type="match status" value="1"/>
</dbReference>
<dbReference type="SUPFAM" id="SSF81296">
    <property type="entry name" value="E set domains"/>
    <property type="match status" value="1"/>
</dbReference>
<dbReference type="PIRSF" id="PIRSF000463">
    <property type="entry name" value="GlgB"/>
    <property type="match status" value="1"/>
</dbReference>
<name>A0ABV8CSR8_9STRE</name>
<keyword evidence="5 10" id="KW-0321">Glycogen metabolism</keyword>
<keyword evidence="9 10" id="KW-0119">Carbohydrate metabolism</keyword>
<evidence type="ECO:0000256" key="7">
    <source>
        <dbReference type="ARBA" id="ARBA00022679"/>
    </source>
</evidence>
<evidence type="ECO:0000256" key="4">
    <source>
        <dbReference type="ARBA" id="ARBA00009000"/>
    </source>
</evidence>
<dbReference type="Gene3D" id="2.60.40.1180">
    <property type="entry name" value="Golgi alpha-mannosidase II"/>
    <property type="match status" value="1"/>
</dbReference>
<dbReference type="PANTHER" id="PTHR43651:SF3">
    <property type="entry name" value="1,4-ALPHA-GLUCAN-BRANCHING ENZYME"/>
    <property type="match status" value="1"/>
</dbReference>
<keyword evidence="6 10" id="KW-0328">Glycosyltransferase</keyword>
<dbReference type="EC" id="2.4.1.18" evidence="10"/>
<dbReference type="InterPro" id="IPR037439">
    <property type="entry name" value="Branching_enzy"/>
</dbReference>
<evidence type="ECO:0000256" key="2">
    <source>
        <dbReference type="ARBA" id="ARBA00002953"/>
    </source>
</evidence>
<keyword evidence="8 10" id="KW-0320">Glycogen biosynthesis</keyword>
<evidence type="ECO:0000256" key="5">
    <source>
        <dbReference type="ARBA" id="ARBA00022600"/>
    </source>
</evidence>
<dbReference type="SMART" id="SM00642">
    <property type="entry name" value="Aamy"/>
    <property type="match status" value="1"/>
</dbReference>
<dbReference type="InterPro" id="IPR013780">
    <property type="entry name" value="Glyco_hydro_b"/>
</dbReference>
<dbReference type="Pfam" id="PF02922">
    <property type="entry name" value="CBM_48"/>
    <property type="match status" value="1"/>
</dbReference>
<reference evidence="13" key="1">
    <citation type="journal article" date="2019" name="Int. J. Syst. Evol. Microbiol.">
        <title>The Global Catalogue of Microorganisms (GCM) 10K type strain sequencing project: providing services to taxonomists for standard genome sequencing and annotation.</title>
        <authorList>
            <consortium name="The Broad Institute Genomics Platform"/>
            <consortium name="The Broad Institute Genome Sequencing Center for Infectious Disease"/>
            <person name="Wu L."/>
            <person name="Ma J."/>
        </authorList>
    </citation>
    <scope>NUCLEOTIDE SEQUENCE [LARGE SCALE GENOMIC DNA]</scope>
    <source>
        <strain evidence="13">CCUG 67170</strain>
    </source>
</reference>
<dbReference type="NCBIfam" id="NF003811">
    <property type="entry name" value="PRK05402.1"/>
    <property type="match status" value="1"/>
</dbReference>
<evidence type="ECO:0000256" key="9">
    <source>
        <dbReference type="ARBA" id="ARBA00023277"/>
    </source>
</evidence>
<dbReference type="Gene3D" id="2.60.40.10">
    <property type="entry name" value="Immunoglobulins"/>
    <property type="match status" value="1"/>
</dbReference>
<dbReference type="InterPro" id="IPR006047">
    <property type="entry name" value="GH13_cat_dom"/>
</dbReference>
<feature type="domain" description="Glycosyl hydrolase family 13 catalytic" evidence="11">
    <location>
        <begin position="147"/>
        <end position="505"/>
    </location>
</feature>
<protein>
    <recommendedName>
        <fullName evidence="10">1,4-alpha-glucan branching enzyme GlgB</fullName>
        <ecNumber evidence="10">2.4.1.18</ecNumber>
    </recommendedName>
    <alternativeName>
        <fullName evidence="10">1,4-alpha-D-glucan:1,4-alpha-D-glucan 6-glucosyl-transferase</fullName>
    </alternativeName>
    <alternativeName>
        <fullName evidence="10">Alpha-(1-&gt;4)-glucan branching enzyme</fullName>
    </alternativeName>
    <alternativeName>
        <fullName evidence="10">Glycogen branching enzyme</fullName>
        <shortName evidence="10">BE</shortName>
    </alternativeName>
</protein>
<dbReference type="Pfam" id="PF02806">
    <property type="entry name" value="Alpha-amylase_C"/>
    <property type="match status" value="1"/>
</dbReference>
<keyword evidence="13" id="KW-1185">Reference proteome</keyword>
<evidence type="ECO:0000259" key="11">
    <source>
        <dbReference type="SMART" id="SM00642"/>
    </source>
</evidence>
<dbReference type="RefSeq" id="WP_380424191.1">
    <property type="nucleotide sequence ID" value="NZ_JBHRZV010000002.1"/>
</dbReference>
<comment type="caution">
    <text evidence="12">The sequence shown here is derived from an EMBL/GenBank/DDBJ whole genome shotgun (WGS) entry which is preliminary data.</text>
</comment>
<feature type="active site" description="Nucleophile" evidence="10">
    <location>
        <position position="304"/>
    </location>
</feature>
<dbReference type="InterPro" id="IPR006048">
    <property type="entry name" value="A-amylase/branching_C"/>
</dbReference>
<evidence type="ECO:0000313" key="12">
    <source>
        <dbReference type="EMBL" id="MFC3927075.1"/>
    </source>
</evidence>
<dbReference type="Proteomes" id="UP001595807">
    <property type="component" value="Unassembled WGS sequence"/>
</dbReference>
<comment type="function">
    <text evidence="2 10">Catalyzes the formation of the alpha-1,6-glucosidic linkages in glycogen by scission of a 1,4-alpha-linked oligosaccharide from growing alpha-1,4-glucan chains and the subsequent attachment of the oligosaccharide to the alpha-1,6 position.</text>
</comment>
<gene>
    <name evidence="10 12" type="primary">glgB</name>
    <name evidence="12" type="ORF">ACFORF_00310</name>
</gene>
<dbReference type="InterPro" id="IPR004193">
    <property type="entry name" value="Glyco_hydro_13_N"/>
</dbReference>
<dbReference type="NCBIfam" id="TIGR01515">
    <property type="entry name" value="branching_enzym"/>
    <property type="match status" value="1"/>
</dbReference>
<keyword evidence="7 10" id="KW-0808">Transferase</keyword>
<comment type="pathway">
    <text evidence="3 10">Glycan biosynthesis; glycogen biosynthesis.</text>
</comment>
<dbReference type="PANTHER" id="PTHR43651">
    <property type="entry name" value="1,4-ALPHA-GLUCAN-BRANCHING ENZYME"/>
    <property type="match status" value="1"/>
</dbReference>
<comment type="similarity">
    <text evidence="4 10">Belongs to the glycosyl hydrolase 13 family. GlgB subfamily.</text>
</comment>
<dbReference type="CDD" id="cd02855">
    <property type="entry name" value="E_set_GBE_prok_N"/>
    <property type="match status" value="1"/>
</dbReference>
<dbReference type="Pfam" id="PF00128">
    <property type="entry name" value="Alpha-amylase"/>
    <property type="match status" value="1"/>
</dbReference>
<accession>A0ABV8CSR8</accession>
<sequence length="626" mass="73230">MGEQEALRTFGTGENFHVKDYLGSHAVVRDGEEGFVFRVWAPNAQAVQVIGDFTDWKERPLELIRNEGGVWEGFSTLPQEGNLYKYLVTRASGHQVEKIDPFASYHEARPGTATFIRKEQERKWKDGLWMGRRKRFGFKQRPVNIYEVHANSWKNKPDGQPMTFKELTEELIPYLVEMNYTHVEFMPLMAHPLGMSWGYQLMSYFAFEHTYGTPEDFQEFVEACHLNNIGVLVDWVPGHFTQNDDALAYYDGTPTFEYEDHDRAHNYRWGALNFDIGKNQVQSFLISSALYWIEHFHIDGIRVDAVSNMLYLDYDDGPWKPNKDGGNRNYEGYYFLQKLNAVVKKFHPDVMMIAEESTAATPITQSIADGGLGFDYKWNMGWMNDILKFYESDPIYRQYDFNLVTFSFMYAFNENFVLPFSHDEVVHGKKSLMHKMWGDRYNQFAGLRNLYTYQICHPGKKLLFMGSEYGQFLEWKFNHELEWSNLEDQMNAKMRHFTADLNQFYKDHKALWQIDDSYAGIEIIDADNKAESVLSFIRQNDKGEFLVCVFNMVPVERKNFTIGLPQAGIYEEILNTELEVYGGVWKETNPQTRTQPGKWKDYDHTLSFTLPALGASVWKIKRRLKK</sequence>
<comment type="subunit">
    <text evidence="10">Monomer.</text>
</comment>
<dbReference type="InterPro" id="IPR014756">
    <property type="entry name" value="Ig_E-set"/>
</dbReference>
<dbReference type="InterPro" id="IPR006407">
    <property type="entry name" value="GlgB"/>
</dbReference>
<comment type="catalytic activity">
    <reaction evidence="1 10">
        <text>Transfers a segment of a (1-&gt;4)-alpha-D-glucan chain to a primary hydroxy group in a similar glucan chain.</text>
        <dbReference type="EC" id="2.4.1.18"/>
    </reaction>
</comment>